<dbReference type="RefSeq" id="WP_353982711.1">
    <property type="nucleotide sequence ID" value="NZ_JBEWLY010000007.1"/>
</dbReference>
<evidence type="ECO:0000313" key="2">
    <source>
        <dbReference type="EMBL" id="MET1754304.1"/>
    </source>
</evidence>
<sequence>MRTRLTLMTAAAFAGGALLSACTTLGASDTGAAMASTAKSPGTCFFPSQVNGFQRARPTEQGSENIVVTIGANRKYLFQTLGPCPDINWSETIAFDQFGPGQICDGRDVTLVVPSTIGLQRCAVRMIRQLSPEEAKTY</sequence>
<proteinExistence type="predicted"/>
<dbReference type="EMBL" id="JBEWLY010000007">
    <property type="protein sequence ID" value="MET1754304.1"/>
    <property type="molecule type" value="Genomic_DNA"/>
</dbReference>
<evidence type="ECO:0000256" key="1">
    <source>
        <dbReference type="SAM" id="SignalP"/>
    </source>
</evidence>
<reference evidence="2 3" key="1">
    <citation type="submission" date="2024-07" db="EMBL/GenBank/DDBJ databases">
        <title>Novosphingobium kalidii RD2P27.</title>
        <authorList>
            <person name="Sun J.-Q."/>
        </authorList>
    </citation>
    <scope>NUCLEOTIDE SEQUENCE [LARGE SCALE GENOMIC DNA]</scope>
    <source>
        <strain evidence="2 3">RD2P27</strain>
    </source>
</reference>
<dbReference type="PROSITE" id="PS51257">
    <property type="entry name" value="PROKAR_LIPOPROTEIN"/>
    <property type="match status" value="1"/>
</dbReference>
<dbReference type="Pfam" id="PF20101">
    <property type="entry name" value="DUF6491"/>
    <property type="match status" value="1"/>
</dbReference>
<organism evidence="2 3">
    <name type="scientific">Novosphingobium kalidii</name>
    <dbReference type="NCBI Taxonomy" id="3230299"/>
    <lineage>
        <taxon>Bacteria</taxon>
        <taxon>Pseudomonadati</taxon>
        <taxon>Pseudomonadota</taxon>
        <taxon>Alphaproteobacteria</taxon>
        <taxon>Sphingomonadales</taxon>
        <taxon>Sphingomonadaceae</taxon>
        <taxon>Novosphingobium</taxon>
    </lineage>
</organism>
<feature type="chain" id="PRO_5047261724" evidence="1">
    <location>
        <begin position="28"/>
        <end position="138"/>
    </location>
</feature>
<keyword evidence="1" id="KW-0732">Signal</keyword>
<protein>
    <submittedName>
        <fullName evidence="2">DUF6491 family protein</fullName>
    </submittedName>
</protein>
<comment type="caution">
    <text evidence="2">The sequence shown here is derived from an EMBL/GenBank/DDBJ whole genome shotgun (WGS) entry which is preliminary data.</text>
</comment>
<dbReference type="Proteomes" id="UP001548713">
    <property type="component" value="Unassembled WGS sequence"/>
</dbReference>
<dbReference type="InterPro" id="IPR045500">
    <property type="entry name" value="DUF6491"/>
</dbReference>
<keyword evidence="3" id="KW-1185">Reference proteome</keyword>
<feature type="signal peptide" evidence="1">
    <location>
        <begin position="1"/>
        <end position="27"/>
    </location>
</feature>
<name>A0ABV2CXH2_9SPHN</name>
<accession>A0ABV2CXH2</accession>
<evidence type="ECO:0000313" key="3">
    <source>
        <dbReference type="Proteomes" id="UP001548713"/>
    </source>
</evidence>
<gene>
    <name evidence="2" type="ORF">ABVV53_02330</name>
</gene>